<keyword evidence="2" id="KW-1185">Reference proteome</keyword>
<reference evidence="2" key="1">
    <citation type="submission" date="2018-11" db="EMBL/GenBank/DDBJ databases">
        <title>Rhizobium chutanense sp. nov., isolated from root nodules of Phaseolus vulgaris in China.</title>
        <authorList>
            <person name="Huo Y."/>
        </authorList>
    </citation>
    <scope>NUCLEOTIDE SEQUENCE [LARGE SCALE GENOMIC DNA]</scope>
    <source>
        <strain evidence="2">CCBAU 65647</strain>
    </source>
</reference>
<dbReference type="PROSITE" id="PS51318">
    <property type="entry name" value="TAT"/>
    <property type="match status" value="1"/>
</dbReference>
<protein>
    <submittedName>
        <fullName evidence="1">Twin-arginine translocation signal domain-containing protein</fullName>
    </submittedName>
</protein>
<dbReference type="AlphaFoldDB" id="A0A3S0ST18"/>
<evidence type="ECO:0000313" key="1">
    <source>
        <dbReference type="EMBL" id="RUM26325.1"/>
    </source>
</evidence>
<proteinExistence type="predicted"/>
<evidence type="ECO:0000313" key="2">
    <source>
        <dbReference type="Proteomes" id="UP000278823"/>
    </source>
</evidence>
<dbReference type="InterPro" id="IPR019546">
    <property type="entry name" value="TAT_signal_bac_arc"/>
</dbReference>
<name>A0A3S0ST18_9HYPH</name>
<dbReference type="Proteomes" id="UP000278823">
    <property type="component" value="Unassembled WGS sequence"/>
</dbReference>
<accession>A0A3S0ST18</accession>
<gene>
    <name evidence="1" type="ORF">EFQ99_08655</name>
</gene>
<organism evidence="1 2">
    <name type="scientific">Rhizobium vallis</name>
    <dbReference type="NCBI Taxonomy" id="634290"/>
    <lineage>
        <taxon>Bacteria</taxon>
        <taxon>Pseudomonadati</taxon>
        <taxon>Pseudomonadota</taxon>
        <taxon>Alphaproteobacteria</taxon>
        <taxon>Hyphomicrobiales</taxon>
        <taxon>Rhizobiaceae</taxon>
        <taxon>Rhizobium/Agrobacterium group</taxon>
        <taxon>Rhizobium</taxon>
    </lineage>
</organism>
<dbReference type="InterPro" id="IPR006311">
    <property type="entry name" value="TAT_signal"/>
</dbReference>
<dbReference type="NCBIfam" id="TIGR01409">
    <property type="entry name" value="TAT_signal_seq"/>
    <property type="match status" value="1"/>
</dbReference>
<sequence length="44" mass="4844">MQVRQPRGHQRMNRRNFLGLATGGMVAATAGTPFHGPIQQENNP</sequence>
<dbReference type="EMBL" id="RJTH01000002">
    <property type="protein sequence ID" value="RUM26325.1"/>
    <property type="molecule type" value="Genomic_DNA"/>
</dbReference>
<comment type="caution">
    <text evidence="1">The sequence shown here is derived from an EMBL/GenBank/DDBJ whole genome shotgun (WGS) entry which is preliminary data.</text>
</comment>